<feature type="domain" description="Ribosomal RNA small subunit methyltransferase E PUA-like" evidence="14">
    <location>
        <begin position="19"/>
        <end position="65"/>
    </location>
</feature>
<evidence type="ECO:0000256" key="7">
    <source>
        <dbReference type="ARBA" id="ARBA00022603"/>
    </source>
</evidence>
<keyword evidence="8 12" id="KW-0808">Transferase</keyword>
<dbReference type="InterPro" id="IPR029026">
    <property type="entry name" value="tRNA_m1G_MTases_N"/>
</dbReference>
<dbReference type="InterPro" id="IPR029028">
    <property type="entry name" value="Alpha/beta_knot_MTases"/>
</dbReference>
<evidence type="ECO:0000313" key="15">
    <source>
        <dbReference type="EMBL" id="KRO31137.1"/>
    </source>
</evidence>
<evidence type="ECO:0000256" key="10">
    <source>
        <dbReference type="ARBA" id="ARBA00025699"/>
    </source>
</evidence>
<evidence type="ECO:0000256" key="9">
    <source>
        <dbReference type="ARBA" id="ARBA00022691"/>
    </source>
</evidence>
<evidence type="ECO:0000256" key="5">
    <source>
        <dbReference type="ARBA" id="ARBA00022490"/>
    </source>
</evidence>
<evidence type="ECO:0000256" key="6">
    <source>
        <dbReference type="ARBA" id="ARBA00022552"/>
    </source>
</evidence>
<dbReference type="EMBL" id="LIAS01000018">
    <property type="protein sequence ID" value="KRO31137.1"/>
    <property type="molecule type" value="Genomic_DNA"/>
</dbReference>
<dbReference type="InterPro" id="IPR006700">
    <property type="entry name" value="RsmE"/>
</dbReference>
<comment type="caution">
    <text evidence="15">The sequence shown here is derived from an EMBL/GenBank/DDBJ whole genome shotgun (WGS) entry which is preliminary data.</text>
</comment>
<dbReference type="GO" id="GO:0070475">
    <property type="term" value="P:rRNA base methylation"/>
    <property type="evidence" value="ECO:0007669"/>
    <property type="project" value="TreeGrafter"/>
</dbReference>
<evidence type="ECO:0000256" key="12">
    <source>
        <dbReference type="PIRNR" id="PIRNR015601"/>
    </source>
</evidence>
<dbReference type="CDD" id="cd18084">
    <property type="entry name" value="RsmE-like"/>
    <property type="match status" value="1"/>
</dbReference>
<dbReference type="GO" id="GO:0005737">
    <property type="term" value="C:cytoplasm"/>
    <property type="evidence" value="ECO:0007669"/>
    <property type="project" value="UniProtKB-SubCell"/>
</dbReference>
<evidence type="ECO:0000259" key="13">
    <source>
        <dbReference type="Pfam" id="PF04452"/>
    </source>
</evidence>
<keyword evidence="5 12" id="KW-0963">Cytoplasm</keyword>
<evidence type="ECO:0000256" key="8">
    <source>
        <dbReference type="ARBA" id="ARBA00022679"/>
    </source>
</evidence>
<dbReference type="GO" id="GO:0070042">
    <property type="term" value="F:rRNA (uridine-N3-)-methyltransferase activity"/>
    <property type="evidence" value="ECO:0007669"/>
    <property type="project" value="TreeGrafter"/>
</dbReference>
<keyword evidence="9 12" id="KW-0949">S-adenosyl-L-methionine</keyword>
<organism evidence="15 16">
    <name type="scientific">Actinobacteria bacterium BACL2 MAG-120802-bin41</name>
    <dbReference type="NCBI Taxonomy" id="1655568"/>
    <lineage>
        <taxon>Bacteria</taxon>
        <taxon>Bacillati</taxon>
        <taxon>Actinomycetota</taxon>
        <taxon>Actinomycetes</taxon>
        <taxon>Actinomycetes incertae sedis</taxon>
        <taxon>ac1 cluster</taxon>
    </lineage>
</organism>
<dbReference type="InterPro" id="IPR046887">
    <property type="entry name" value="RsmE_PUA-like"/>
</dbReference>
<comment type="function">
    <text evidence="10 12">Specifically methylates the N3 position of the uracil ring of uridine 1498 (m3U1498) in 16S rRNA. Acts on the fully assembled 30S ribosomal subunit.</text>
</comment>
<keyword evidence="6 12" id="KW-0698">rRNA processing</keyword>
<gene>
    <name evidence="15" type="ORF">ABR60_03720</name>
</gene>
<dbReference type="Gene3D" id="2.40.240.20">
    <property type="entry name" value="Hypothetical PUA domain-like, domain 1"/>
    <property type="match status" value="1"/>
</dbReference>
<comment type="subcellular location">
    <subcellularLocation>
        <location evidence="1 12">Cytoplasm</location>
    </subcellularLocation>
</comment>
<accession>A0A0R2NZE4</accession>
<evidence type="ECO:0000256" key="1">
    <source>
        <dbReference type="ARBA" id="ARBA00004496"/>
    </source>
</evidence>
<comment type="similarity">
    <text evidence="2 12">Belongs to the RNA methyltransferase RsmE family.</text>
</comment>
<name>A0A0R2NZE4_9ACTN</name>
<dbReference type="SUPFAM" id="SSF88697">
    <property type="entry name" value="PUA domain-like"/>
    <property type="match status" value="1"/>
</dbReference>
<dbReference type="InterPro" id="IPR046886">
    <property type="entry name" value="RsmE_MTase_dom"/>
</dbReference>
<evidence type="ECO:0000256" key="3">
    <source>
        <dbReference type="ARBA" id="ARBA00012328"/>
    </source>
</evidence>
<dbReference type="PANTHER" id="PTHR30027">
    <property type="entry name" value="RIBOSOMAL RNA SMALL SUBUNIT METHYLTRANSFERASE E"/>
    <property type="match status" value="1"/>
</dbReference>
<dbReference type="PIRSF" id="PIRSF015601">
    <property type="entry name" value="MTase_slr0722"/>
    <property type="match status" value="1"/>
</dbReference>
<dbReference type="AlphaFoldDB" id="A0A0R2NZE4"/>
<dbReference type="SUPFAM" id="SSF75217">
    <property type="entry name" value="alpha/beta knot"/>
    <property type="match status" value="1"/>
</dbReference>
<dbReference type="PANTHER" id="PTHR30027:SF3">
    <property type="entry name" value="16S RRNA (URACIL(1498)-N(3))-METHYLTRANSFERASE"/>
    <property type="match status" value="1"/>
</dbReference>
<dbReference type="Pfam" id="PF04452">
    <property type="entry name" value="Methyltrans_RNA"/>
    <property type="match status" value="1"/>
</dbReference>
<dbReference type="InterPro" id="IPR015947">
    <property type="entry name" value="PUA-like_sf"/>
</dbReference>
<dbReference type="Pfam" id="PF20260">
    <property type="entry name" value="PUA_4"/>
    <property type="match status" value="1"/>
</dbReference>
<proteinExistence type="inferred from homology"/>
<protein>
    <recommendedName>
        <fullName evidence="4 12">Ribosomal RNA small subunit methyltransferase E</fullName>
        <ecNumber evidence="3 12">2.1.1.193</ecNumber>
    </recommendedName>
</protein>
<evidence type="ECO:0000313" key="16">
    <source>
        <dbReference type="Proteomes" id="UP000053941"/>
    </source>
</evidence>
<evidence type="ECO:0000259" key="14">
    <source>
        <dbReference type="Pfam" id="PF20260"/>
    </source>
</evidence>
<dbReference type="Proteomes" id="UP000053941">
    <property type="component" value="Unassembled WGS sequence"/>
</dbReference>
<dbReference type="Gene3D" id="3.40.1280.10">
    <property type="match status" value="1"/>
</dbReference>
<sequence length="244" mass="26628">MLPVFIVDELPDKGELFVSGDEAHHAISVTRIKVNEIIALTDGKGRRVSVEVTSITKRSFSAKVLTVQDFPASQIWLTVMQALTKGDRARETIELLTEAGVDEIIPWSANRSIGQFKDEQDSLDKWRSWARESTKQSRRAWFPKISTLQNGISASEVLSGFDLTLLFHESDGGKLSDLLSKAQIDKQLTRVLLIIGPEGGISDEEVASFLERGALSVAMGLPIFRSAHAGAAALAAVQTGLGIW</sequence>
<evidence type="ECO:0000256" key="4">
    <source>
        <dbReference type="ARBA" id="ARBA00013673"/>
    </source>
</evidence>
<evidence type="ECO:0000256" key="2">
    <source>
        <dbReference type="ARBA" id="ARBA00005528"/>
    </source>
</evidence>
<dbReference type="NCBIfam" id="NF008693">
    <property type="entry name" value="PRK11713.2-3"/>
    <property type="match status" value="1"/>
</dbReference>
<reference evidence="15 16" key="1">
    <citation type="submission" date="2015-10" db="EMBL/GenBank/DDBJ databases">
        <title>Metagenome-Assembled Genomes uncover a global brackish microbiome.</title>
        <authorList>
            <person name="Hugerth L.W."/>
            <person name="Larsson J."/>
            <person name="Alneberg J."/>
            <person name="Lindh M.V."/>
            <person name="Legrand C."/>
            <person name="Pinhassi J."/>
            <person name="Andersson A.F."/>
        </authorList>
    </citation>
    <scope>NUCLEOTIDE SEQUENCE [LARGE SCALE GENOMIC DNA]</scope>
    <source>
        <strain evidence="15">BACL2 MAG-120802-bin41</strain>
    </source>
</reference>
<dbReference type="EC" id="2.1.1.193" evidence="3 12"/>
<evidence type="ECO:0000256" key="11">
    <source>
        <dbReference type="ARBA" id="ARBA00047944"/>
    </source>
</evidence>
<dbReference type="NCBIfam" id="TIGR00046">
    <property type="entry name" value="RsmE family RNA methyltransferase"/>
    <property type="match status" value="1"/>
</dbReference>
<keyword evidence="7 12" id="KW-0489">Methyltransferase</keyword>
<comment type="catalytic activity">
    <reaction evidence="11 12">
        <text>uridine(1498) in 16S rRNA + S-adenosyl-L-methionine = N(3)-methyluridine(1498) in 16S rRNA + S-adenosyl-L-homocysteine + H(+)</text>
        <dbReference type="Rhea" id="RHEA:42920"/>
        <dbReference type="Rhea" id="RHEA-COMP:10283"/>
        <dbReference type="Rhea" id="RHEA-COMP:10284"/>
        <dbReference type="ChEBI" id="CHEBI:15378"/>
        <dbReference type="ChEBI" id="CHEBI:57856"/>
        <dbReference type="ChEBI" id="CHEBI:59789"/>
        <dbReference type="ChEBI" id="CHEBI:65315"/>
        <dbReference type="ChEBI" id="CHEBI:74502"/>
        <dbReference type="EC" id="2.1.1.193"/>
    </reaction>
</comment>
<feature type="domain" description="Ribosomal RNA small subunit methyltransferase E methyltransferase" evidence="13">
    <location>
        <begin position="74"/>
        <end position="238"/>
    </location>
</feature>